<feature type="transmembrane region" description="Helical" evidence="9">
    <location>
        <begin position="233"/>
        <end position="254"/>
    </location>
</feature>
<feature type="transmembrane region" description="Helical" evidence="9">
    <location>
        <begin position="292"/>
        <end position="315"/>
    </location>
</feature>
<evidence type="ECO:0000256" key="2">
    <source>
        <dbReference type="ARBA" id="ARBA00012438"/>
    </source>
</evidence>
<organism evidence="13 14">
    <name type="scientific">Spirosoma profusum</name>
    <dbReference type="NCBI Taxonomy" id="2771354"/>
    <lineage>
        <taxon>Bacteria</taxon>
        <taxon>Pseudomonadati</taxon>
        <taxon>Bacteroidota</taxon>
        <taxon>Cytophagia</taxon>
        <taxon>Cytophagales</taxon>
        <taxon>Cytophagaceae</taxon>
        <taxon>Spirosoma</taxon>
    </lineage>
</organism>
<keyword evidence="9" id="KW-0472">Membrane</keyword>
<evidence type="ECO:0000313" key="14">
    <source>
        <dbReference type="Proteomes" id="UP000598820"/>
    </source>
</evidence>
<sequence length="928" mass="104348">MLLSRAGAQAPTNRLPGNRFTQPVDVNFQYLVDSTNRLALGNVVNHQSGWQTIAGPAPMLILGFTTHPVWCRFTLQQATDSTHTYAFELTNFYVDSLTLYQPDSVTGWRIQHTGDFIPFVKRNPKTRYPTLYVTLSGKKPQTCYVRVLSSQHHSYNLRVWDQNTFVSNRLPDMDRYVLFTLAFIISLFLLSLLLFMHRFAVLRAYSLWGLAVCMCSLFASSYSSIIFPTSPYWAHTSHYVTVGLLLPTLAYYVIQACQLSLYLPRLVWLYRGFGGIGLLYVGLSFFVRHPYITWGLIASLAIMMGFTLALLIALYSGGRRPAIWNVIALLLLSPIYTYFYGRNAGFFTGSFSEESLRFVMLLSTIAEPFFVVMMLWQATRERIRTADNLSLEQTQRENIQALDKLKTDFFTNVSHELRTPVTLLLGPLQTLHSRFPDNELYALMHRNASRLQTLINQLLDLAKLDARQMKNLLAPGNLASDLRTWVALFDSLAASRSITLSLHQNQDSWSAQYDADKVEKILTNLLSNAIKNTSAGGSVKVEAMYNSTGVVVEVHDTGVGIASEDLGHLFDRFYQGVGANRLEVGTGVGLALTYELVQLLGGIITVRSQLGEGTTFRVSLPIQGEVGQPVPSENGQRVNHYASSLSVDSELMYESATLIGDALYTEGQISADKPLLLLVEDNDDLRTYIRMILAPHYTLLEAKDGQQGLAMALDTIPELIVTDLMMPRLDGLDLCRALRTDIRTDHISVIMLTARAAIEDRLAGLETGADDYLTKPFLPAELLLRLQNLRRRQAALRTYWQRTLINPLSESIPAFYEVPEQERPETPAFLKQLYAVLEQHLDEPEFEVEQLADELALSSRTLTRKLKGLLNVTTRDVIRDYRLRRGNDMLDEGIQPTQVAYAVGFGSLSAFGRAYKEQYGHAPSTRKG</sequence>
<feature type="domain" description="Histidine kinase" evidence="11">
    <location>
        <begin position="412"/>
        <end position="624"/>
    </location>
</feature>
<dbReference type="InterPro" id="IPR011622">
    <property type="entry name" value="7TMR_DISM_rcpt_extracell_dom2"/>
</dbReference>
<dbReference type="SUPFAM" id="SSF55874">
    <property type="entry name" value="ATPase domain of HSP90 chaperone/DNA topoisomerase II/histidine kinase"/>
    <property type="match status" value="1"/>
</dbReference>
<keyword evidence="4" id="KW-0808">Transferase</keyword>
<evidence type="ECO:0000256" key="9">
    <source>
        <dbReference type="SAM" id="Phobius"/>
    </source>
</evidence>
<feature type="transmembrane region" description="Helical" evidence="9">
    <location>
        <begin position="176"/>
        <end position="195"/>
    </location>
</feature>
<feature type="domain" description="HTH araC/xylS-type" evidence="10">
    <location>
        <begin position="831"/>
        <end position="928"/>
    </location>
</feature>
<proteinExistence type="predicted"/>
<evidence type="ECO:0000256" key="4">
    <source>
        <dbReference type="ARBA" id="ARBA00022679"/>
    </source>
</evidence>
<dbReference type="Gene3D" id="3.40.50.2300">
    <property type="match status" value="1"/>
</dbReference>
<comment type="catalytic activity">
    <reaction evidence="1">
        <text>ATP + protein L-histidine = ADP + protein N-phospho-L-histidine.</text>
        <dbReference type="EC" id="2.7.13.3"/>
    </reaction>
</comment>
<dbReference type="InterPro" id="IPR009057">
    <property type="entry name" value="Homeodomain-like_sf"/>
</dbReference>
<evidence type="ECO:0000256" key="8">
    <source>
        <dbReference type="PROSITE-ProRule" id="PRU00169"/>
    </source>
</evidence>
<dbReference type="Gene3D" id="3.30.565.10">
    <property type="entry name" value="Histidine kinase-like ATPase, C-terminal domain"/>
    <property type="match status" value="1"/>
</dbReference>
<dbReference type="InterPro" id="IPR036890">
    <property type="entry name" value="HATPase_C_sf"/>
</dbReference>
<keyword evidence="9" id="KW-1133">Transmembrane helix</keyword>
<gene>
    <name evidence="13" type="ORF">IC229_12170</name>
</gene>
<keyword evidence="3 8" id="KW-0597">Phosphoprotein</keyword>
<keyword evidence="6" id="KW-0805">Transcription regulation</keyword>
<dbReference type="SMART" id="SM00342">
    <property type="entry name" value="HTH_ARAC"/>
    <property type="match status" value="1"/>
</dbReference>
<evidence type="ECO:0000256" key="7">
    <source>
        <dbReference type="ARBA" id="ARBA00023163"/>
    </source>
</evidence>
<feature type="transmembrane region" description="Helical" evidence="9">
    <location>
        <begin position="266"/>
        <end position="286"/>
    </location>
</feature>
<dbReference type="EC" id="2.7.13.3" evidence="2"/>
<dbReference type="InterPro" id="IPR011006">
    <property type="entry name" value="CheY-like_superfamily"/>
</dbReference>
<dbReference type="GO" id="GO:0003700">
    <property type="term" value="F:DNA-binding transcription factor activity"/>
    <property type="evidence" value="ECO:0007669"/>
    <property type="project" value="InterPro"/>
</dbReference>
<feature type="domain" description="Response regulatory" evidence="12">
    <location>
        <begin position="675"/>
        <end position="790"/>
    </location>
</feature>
<comment type="caution">
    <text evidence="13">The sequence shown here is derived from an EMBL/GenBank/DDBJ whole genome shotgun (WGS) entry which is preliminary data.</text>
</comment>
<dbReference type="FunFam" id="3.30.565.10:FF:000006">
    <property type="entry name" value="Sensor histidine kinase WalK"/>
    <property type="match status" value="1"/>
</dbReference>
<reference evidence="13" key="1">
    <citation type="submission" date="2020-09" db="EMBL/GenBank/DDBJ databases">
        <authorList>
            <person name="Kim M.K."/>
        </authorList>
    </citation>
    <scope>NUCLEOTIDE SEQUENCE</scope>
    <source>
        <strain evidence="13">BT702</strain>
    </source>
</reference>
<dbReference type="SUPFAM" id="SSF46689">
    <property type="entry name" value="Homeodomain-like"/>
    <property type="match status" value="1"/>
</dbReference>
<keyword evidence="9" id="KW-0812">Transmembrane</keyword>
<dbReference type="PROSITE" id="PS01124">
    <property type="entry name" value="HTH_ARAC_FAMILY_2"/>
    <property type="match status" value="1"/>
</dbReference>
<dbReference type="GO" id="GO:0043565">
    <property type="term" value="F:sequence-specific DNA binding"/>
    <property type="evidence" value="ECO:0007669"/>
    <property type="project" value="InterPro"/>
</dbReference>
<dbReference type="CDD" id="cd17574">
    <property type="entry name" value="REC_OmpR"/>
    <property type="match status" value="1"/>
</dbReference>
<feature type="transmembrane region" description="Helical" evidence="9">
    <location>
        <begin position="322"/>
        <end position="341"/>
    </location>
</feature>
<evidence type="ECO:0000256" key="6">
    <source>
        <dbReference type="ARBA" id="ARBA00023015"/>
    </source>
</evidence>
<dbReference type="PANTHER" id="PTHR43547">
    <property type="entry name" value="TWO-COMPONENT HISTIDINE KINASE"/>
    <property type="match status" value="1"/>
</dbReference>
<evidence type="ECO:0000259" key="11">
    <source>
        <dbReference type="PROSITE" id="PS50109"/>
    </source>
</evidence>
<dbReference type="InterPro" id="IPR003661">
    <property type="entry name" value="HisK_dim/P_dom"/>
</dbReference>
<evidence type="ECO:0000259" key="10">
    <source>
        <dbReference type="PROSITE" id="PS01124"/>
    </source>
</evidence>
<dbReference type="Pfam" id="PF02518">
    <property type="entry name" value="HATPase_c"/>
    <property type="match status" value="1"/>
</dbReference>
<evidence type="ECO:0000259" key="12">
    <source>
        <dbReference type="PROSITE" id="PS50110"/>
    </source>
</evidence>
<dbReference type="InterPro" id="IPR001789">
    <property type="entry name" value="Sig_transdc_resp-reg_receiver"/>
</dbReference>
<dbReference type="InterPro" id="IPR018060">
    <property type="entry name" value="HTH_AraC"/>
</dbReference>
<name>A0A927AN97_9BACT</name>
<evidence type="ECO:0000256" key="5">
    <source>
        <dbReference type="ARBA" id="ARBA00022777"/>
    </source>
</evidence>
<dbReference type="SMART" id="SM00387">
    <property type="entry name" value="HATPase_c"/>
    <property type="match status" value="1"/>
</dbReference>
<keyword evidence="14" id="KW-1185">Reference proteome</keyword>
<dbReference type="Pfam" id="PF07696">
    <property type="entry name" value="7TMR-DISMED2"/>
    <property type="match status" value="1"/>
</dbReference>
<feature type="modified residue" description="4-aspartylphosphate" evidence="8">
    <location>
        <position position="723"/>
    </location>
</feature>
<dbReference type="Gene3D" id="1.10.287.130">
    <property type="match status" value="1"/>
</dbReference>
<dbReference type="PANTHER" id="PTHR43547:SF2">
    <property type="entry name" value="HYBRID SIGNAL TRANSDUCTION HISTIDINE KINASE C"/>
    <property type="match status" value="1"/>
</dbReference>
<dbReference type="GO" id="GO:0000155">
    <property type="term" value="F:phosphorelay sensor kinase activity"/>
    <property type="evidence" value="ECO:0007669"/>
    <property type="project" value="InterPro"/>
</dbReference>
<keyword evidence="5" id="KW-0418">Kinase</keyword>
<keyword evidence="7" id="KW-0804">Transcription</keyword>
<feature type="transmembrane region" description="Helical" evidence="9">
    <location>
        <begin position="207"/>
        <end position="227"/>
    </location>
</feature>
<dbReference type="Gene3D" id="2.60.40.2380">
    <property type="match status" value="1"/>
</dbReference>
<dbReference type="InterPro" id="IPR005467">
    <property type="entry name" value="His_kinase_dom"/>
</dbReference>
<evidence type="ECO:0000256" key="3">
    <source>
        <dbReference type="ARBA" id="ARBA00022553"/>
    </source>
</evidence>
<dbReference type="SUPFAM" id="SSF52172">
    <property type="entry name" value="CheY-like"/>
    <property type="match status" value="1"/>
</dbReference>
<dbReference type="CDD" id="cd00082">
    <property type="entry name" value="HisKA"/>
    <property type="match status" value="1"/>
</dbReference>
<dbReference type="InterPro" id="IPR003594">
    <property type="entry name" value="HATPase_dom"/>
</dbReference>
<dbReference type="InterPro" id="IPR036097">
    <property type="entry name" value="HisK_dim/P_sf"/>
</dbReference>
<dbReference type="Gene3D" id="1.10.10.60">
    <property type="entry name" value="Homeodomain-like"/>
    <property type="match status" value="1"/>
</dbReference>
<dbReference type="SUPFAM" id="SSF47384">
    <property type="entry name" value="Homodimeric domain of signal transducing histidine kinase"/>
    <property type="match status" value="1"/>
</dbReference>
<dbReference type="AlphaFoldDB" id="A0A927AN97"/>
<dbReference type="InterPro" id="IPR004358">
    <property type="entry name" value="Sig_transdc_His_kin-like_C"/>
</dbReference>
<evidence type="ECO:0000313" key="13">
    <source>
        <dbReference type="EMBL" id="MBD2701399.1"/>
    </source>
</evidence>
<dbReference type="Pfam" id="PF00072">
    <property type="entry name" value="Response_reg"/>
    <property type="match status" value="1"/>
</dbReference>
<dbReference type="Pfam" id="PF00512">
    <property type="entry name" value="HisKA"/>
    <property type="match status" value="1"/>
</dbReference>
<dbReference type="PROSITE" id="PS50110">
    <property type="entry name" value="RESPONSE_REGULATORY"/>
    <property type="match status" value="1"/>
</dbReference>
<protein>
    <recommendedName>
        <fullName evidence="2">histidine kinase</fullName>
        <ecNumber evidence="2">2.7.13.3</ecNumber>
    </recommendedName>
</protein>
<dbReference type="PRINTS" id="PR00344">
    <property type="entry name" value="BCTRLSENSOR"/>
</dbReference>
<accession>A0A927AN97</accession>
<dbReference type="PROSITE" id="PS50109">
    <property type="entry name" value="HIS_KIN"/>
    <property type="match status" value="1"/>
</dbReference>
<dbReference type="Pfam" id="PF12833">
    <property type="entry name" value="HTH_18"/>
    <property type="match status" value="1"/>
</dbReference>
<evidence type="ECO:0000256" key="1">
    <source>
        <dbReference type="ARBA" id="ARBA00000085"/>
    </source>
</evidence>
<dbReference type="EMBL" id="JACWZY010000008">
    <property type="protein sequence ID" value="MBD2701399.1"/>
    <property type="molecule type" value="Genomic_DNA"/>
</dbReference>
<dbReference type="Proteomes" id="UP000598820">
    <property type="component" value="Unassembled WGS sequence"/>
</dbReference>
<dbReference type="SMART" id="SM00388">
    <property type="entry name" value="HisKA"/>
    <property type="match status" value="1"/>
</dbReference>
<dbReference type="SMART" id="SM00448">
    <property type="entry name" value="REC"/>
    <property type="match status" value="1"/>
</dbReference>